<gene>
    <name evidence="8" type="ORF">GCM10023184_19840</name>
</gene>
<feature type="transmembrane region" description="Helical" evidence="6">
    <location>
        <begin position="185"/>
        <end position="204"/>
    </location>
</feature>
<dbReference type="EMBL" id="BAABGY010000007">
    <property type="protein sequence ID" value="GAA4329358.1"/>
    <property type="molecule type" value="Genomic_DNA"/>
</dbReference>
<dbReference type="PROSITE" id="PS00198">
    <property type="entry name" value="4FE4S_FER_1"/>
    <property type="match status" value="2"/>
</dbReference>
<dbReference type="Gene3D" id="1.10.1060.10">
    <property type="entry name" value="Alpha-helical ferredoxin"/>
    <property type="match status" value="1"/>
</dbReference>
<evidence type="ECO:0000313" key="9">
    <source>
        <dbReference type="Proteomes" id="UP001501725"/>
    </source>
</evidence>
<feature type="transmembrane region" description="Helical" evidence="6">
    <location>
        <begin position="109"/>
        <end position="130"/>
    </location>
</feature>
<feature type="domain" description="4Fe-4S ferredoxin-type" evidence="7">
    <location>
        <begin position="299"/>
        <end position="329"/>
    </location>
</feature>
<feature type="transmembrane region" description="Helical" evidence="6">
    <location>
        <begin position="151"/>
        <end position="173"/>
    </location>
</feature>
<comment type="caution">
    <text evidence="8">The sequence shown here is derived from an EMBL/GenBank/DDBJ whole genome shotgun (WGS) entry which is preliminary data.</text>
</comment>
<keyword evidence="2" id="KW-0479">Metal-binding</keyword>
<protein>
    <submittedName>
        <fullName evidence="8">(Fe-S)-binding protein</fullName>
    </submittedName>
</protein>
<proteinExistence type="predicted"/>
<keyword evidence="5" id="KW-0411">Iron-sulfur</keyword>
<feature type="transmembrane region" description="Helical" evidence="6">
    <location>
        <begin position="6"/>
        <end position="21"/>
    </location>
</feature>
<keyword evidence="9" id="KW-1185">Reference proteome</keyword>
<evidence type="ECO:0000256" key="1">
    <source>
        <dbReference type="ARBA" id="ARBA00022485"/>
    </source>
</evidence>
<reference evidence="9" key="1">
    <citation type="journal article" date="2019" name="Int. J. Syst. Evol. Microbiol.">
        <title>The Global Catalogue of Microorganisms (GCM) 10K type strain sequencing project: providing services to taxonomists for standard genome sequencing and annotation.</title>
        <authorList>
            <consortium name="The Broad Institute Genomics Platform"/>
            <consortium name="The Broad Institute Genome Sequencing Center for Infectious Disease"/>
            <person name="Wu L."/>
            <person name="Ma J."/>
        </authorList>
    </citation>
    <scope>NUCLEOTIDE SEQUENCE [LARGE SCALE GENOMIC DNA]</scope>
    <source>
        <strain evidence="9">JCM 17919</strain>
    </source>
</reference>
<keyword evidence="6" id="KW-1133">Transmembrane helix</keyword>
<dbReference type="InterPro" id="IPR017900">
    <property type="entry name" value="4Fe4S_Fe_S_CS"/>
</dbReference>
<feature type="transmembrane region" description="Helical" evidence="6">
    <location>
        <begin position="216"/>
        <end position="233"/>
    </location>
</feature>
<keyword evidence="3" id="KW-0560">Oxidoreductase</keyword>
<dbReference type="Gene3D" id="1.20.950.20">
    <property type="entry name" value="Transmembrane di-heme cytochromes, Chain C"/>
    <property type="match status" value="1"/>
</dbReference>
<dbReference type="InterPro" id="IPR009051">
    <property type="entry name" value="Helical_ferredxn"/>
</dbReference>
<dbReference type="RefSeq" id="WP_345255463.1">
    <property type="nucleotide sequence ID" value="NZ_BAABGY010000007.1"/>
</dbReference>
<dbReference type="PANTHER" id="PTHR43255:SF1">
    <property type="entry name" value="IRON-SULFUR-BINDING OXIDOREDUCTASE FADF-RELATED"/>
    <property type="match status" value="1"/>
</dbReference>
<evidence type="ECO:0000256" key="5">
    <source>
        <dbReference type="ARBA" id="ARBA00023014"/>
    </source>
</evidence>
<sequence length="447" mass="50978">MQYLQQILFVVLAALAVWIFARKVKMIRRNINLGRDEDLKDNPGARWRNMLLLAFGQKRMFDKPLVALLHFVVYAGFVIINVEILEIVLDGIFGTHRLFAPYLGGAYSFLINFFEVLAFLVLASCVVFLLRRNVTRVKRLNQQELNGWPRSDANFILSWEIVLMTLFLVMNAADKALQIKGSAHYAPTSDFWISGLITPLFANMSEGTLIPIERGAWWLHIAGIFFFLNYLPYSKHLHIILAFPNTYFARLKPQGQMVNMPEIQREVLYAMEPQSVPAEAAAEEGHKRFGAKDVPDLTWKNLLDAYTCTECGRCTQACPANQTGKLLSPRKIMMDTRDRMEAIGKNADANGGTFQDDGKTLLHDYITTEELWACTSCQACVQACPVLIDPLHIINQLKRYLALEESNQPAEWNGMYSNVENNFAPWKFSPDDRANWAVELNEQQRES</sequence>
<dbReference type="Pfam" id="PF13187">
    <property type="entry name" value="Fer4_9"/>
    <property type="match status" value="1"/>
</dbReference>
<feature type="transmembrane region" description="Helical" evidence="6">
    <location>
        <begin position="65"/>
        <end position="89"/>
    </location>
</feature>
<dbReference type="InterPro" id="IPR051460">
    <property type="entry name" value="HdrC_iron-sulfur_subunit"/>
</dbReference>
<evidence type="ECO:0000256" key="4">
    <source>
        <dbReference type="ARBA" id="ARBA00023004"/>
    </source>
</evidence>
<dbReference type="PANTHER" id="PTHR43255">
    <property type="entry name" value="IRON-SULFUR-BINDING OXIDOREDUCTASE FADF-RELATED-RELATED"/>
    <property type="match status" value="1"/>
</dbReference>
<keyword evidence="1" id="KW-0004">4Fe-4S</keyword>
<name>A0ABP8GSL4_9BACT</name>
<feature type="domain" description="4Fe-4S ferredoxin-type" evidence="7">
    <location>
        <begin position="364"/>
        <end position="396"/>
    </location>
</feature>
<organism evidence="8 9">
    <name type="scientific">Flaviaesturariibacter amylovorans</name>
    <dbReference type="NCBI Taxonomy" id="1084520"/>
    <lineage>
        <taxon>Bacteria</taxon>
        <taxon>Pseudomonadati</taxon>
        <taxon>Bacteroidota</taxon>
        <taxon>Chitinophagia</taxon>
        <taxon>Chitinophagales</taxon>
        <taxon>Chitinophagaceae</taxon>
        <taxon>Flaviaestuariibacter</taxon>
    </lineage>
</organism>
<evidence type="ECO:0000313" key="8">
    <source>
        <dbReference type="EMBL" id="GAA4329358.1"/>
    </source>
</evidence>
<dbReference type="SUPFAM" id="SSF46548">
    <property type="entry name" value="alpha-helical ferredoxin"/>
    <property type="match status" value="1"/>
</dbReference>
<evidence type="ECO:0000256" key="2">
    <source>
        <dbReference type="ARBA" id="ARBA00022723"/>
    </source>
</evidence>
<keyword evidence="6" id="KW-0812">Transmembrane</keyword>
<evidence type="ECO:0000259" key="7">
    <source>
        <dbReference type="PROSITE" id="PS51379"/>
    </source>
</evidence>
<dbReference type="InterPro" id="IPR017896">
    <property type="entry name" value="4Fe4S_Fe-S-bd"/>
</dbReference>
<dbReference type="PROSITE" id="PS51379">
    <property type="entry name" value="4FE4S_FER_2"/>
    <property type="match status" value="2"/>
</dbReference>
<dbReference type="Proteomes" id="UP001501725">
    <property type="component" value="Unassembled WGS sequence"/>
</dbReference>
<dbReference type="InterPro" id="IPR036197">
    <property type="entry name" value="NarG-like_sf"/>
</dbReference>
<keyword evidence="6" id="KW-0472">Membrane</keyword>
<dbReference type="SUPFAM" id="SSF103501">
    <property type="entry name" value="Respiratory nitrate reductase 1 gamma chain"/>
    <property type="match status" value="1"/>
</dbReference>
<evidence type="ECO:0000256" key="6">
    <source>
        <dbReference type="SAM" id="Phobius"/>
    </source>
</evidence>
<keyword evidence="4" id="KW-0408">Iron</keyword>
<accession>A0ABP8GSL4</accession>
<evidence type="ECO:0000256" key="3">
    <source>
        <dbReference type="ARBA" id="ARBA00023002"/>
    </source>
</evidence>